<evidence type="ECO:0000256" key="10">
    <source>
        <dbReference type="ARBA" id="ARBA00022805"/>
    </source>
</evidence>
<evidence type="ECO:0000256" key="8">
    <source>
        <dbReference type="ARBA" id="ARBA00022640"/>
    </source>
</evidence>
<keyword evidence="7" id="KW-0150">Chloroplast</keyword>
<evidence type="ECO:0000313" key="15">
    <source>
        <dbReference type="Proteomes" id="UP001472677"/>
    </source>
</evidence>
<evidence type="ECO:0000256" key="11">
    <source>
        <dbReference type="ARBA" id="ARBA00023065"/>
    </source>
</evidence>
<evidence type="ECO:0000256" key="7">
    <source>
        <dbReference type="ARBA" id="ARBA00022528"/>
    </source>
</evidence>
<evidence type="ECO:0000256" key="1">
    <source>
        <dbReference type="ARBA" id="ARBA00002327"/>
    </source>
</evidence>
<keyword evidence="8" id="KW-0934">Plastid</keyword>
<dbReference type="PANTHER" id="PTHR35284">
    <property type="entry name" value="OUTER ENVELOPE PORE PROTEIN 24A, CHLOROPLASTIC-RELATED"/>
    <property type="match status" value="1"/>
</dbReference>
<evidence type="ECO:0000313" key="14">
    <source>
        <dbReference type="EMBL" id="KAK8572547.1"/>
    </source>
</evidence>
<comment type="subunit">
    <text evidence="4">Homooligomers form large rather nonselective pores in plastidial outer membranes.</text>
</comment>
<comment type="function">
    <text evidence="1">High-conductance voltage-dependent solute channel with a slight selectivity for cations transporting triosephosphates, dicarboxylic acids, ATP, inorganic phosphate (Pi), sugars, and positively or negatively charged amino acids.</text>
</comment>
<organism evidence="14 15">
    <name type="scientific">Hibiscus sabdariffa</name>
    <name type="common">roselle</name>
    <dbReference type="NCBI Taxonomy" id="183260"/>
    <lineage>
        <taxon>Eukaryota</taxon>
        <taxon>Viridiplantae</taxon>
        <taxon>Streptophyta</taxon>
        <taxon>Embryophyta</taxon>
        <taxon>Tracheophyta</taxon>
        <taxon>Spermatophyta</taxon>
        <taxon>Magnoliopsida</taxon>
        <taxon>eudicotyledons</taxon>
        <taxon>Gunneridae</taxon>
        <taxon>Pentapetalae</taxon>
        <taxon>rosids</taxon>
        <taxon>malvids</taxon>
        <taxon>Malvales</taxon>
        <taxon>Malvaceae</taxon>
        <taxon>Malvoideae</taxon>
        <taxon>Hibiscus</taxon>
    </lineage>
</organism>
<keyword evidence="10" id="KW-1002">Plastid outer membrane</keyword>
<keyword evidence="15" id="KW-1185">Reference proteome</keyword>
<evidence type="ECO:0000256" key="3">
    <source>
        <dbReference type="ARBA" id="ARBA00004441"/>
    </source>
</evidence>
<keyword evidence="6" id="KW-1134">Transmembrane beta strand</keyword>
<evidence type="ECO:0000256" key="9">
    <source>
        <dbReference type="ARBA" id="ARBA00022692"/>
    </source>
</evidence>
<keyword evidence="13" id="KW-0472">Membrane</keyword>
<keyword evidence="5" id="KW-0813">Transport</keyword>
<evidence type="ECO:0000256" key="4">
    <source>
        <dbReference type="ARBA" id="ARBA00011593"/>
    </source>
</evidence>
<evidence type="ECO:0000256" key="5">
    <source>
        <dbReference type="ARBA" id="ARBA00022448"/>
    </source>
</evidence>
<name>A0ABR2F6C7_9ROSI</name>
<protein>
    <submittedName>
        <fullName evidence="14">Uncharacterized protein</fullName>
    </submittedName>
</protein>
<dbReference type="InterPro" id="IPR034626">
    <property type="entry name" value="OEP24"/>
</dbReference>
<accession>A0ABR2F6C7</accession>
<dbReference type="Proteomes" id="UP001472677">
    <property type="component" value="Unassembled WGS sequence"/>
</dbReference>
<dbReference type="PANTHER" id="PTHR35284:SF1">
    <property type="entry name" value="OUTER ENVELOPE PORE PROTEIN 24A, CHLOROPLASTIC-RELATED"/>
    <property type="match status" value="1"/>
</dbReference>
<dbReference type="EMBL" id="JBBPBM010000008">
    <property type="protein sequence ID" value="KAK8572547.1"/>
    <property type="molecule type" value="Genomic_DNA"/>
</dbReference>
<reference evidence="14 15" key="1">
    <citation type="journal article" date="2024" name="G3 (Bethesda)">
        <title>Genome assembly of Hibiscus sabdariffa L. provides insights into metabolisms of medicinal natural products.</title>
        <authorList>
            <person name="Kim T."/>
        </authorList>
    </citation>
    <scope>NUCLEOTIDE SEQUENCE [LARGE SCALE GENOMIC DNA]</scope>
    <source>
        <strain evidence="14">TK-2024</strain>
        <tissue evidence="14">Old leaves</tissue>
    </source>
</reference>
<evidence type="ECO:0000256" key="2">
    <source>
        <dbReference type="ARBA" id="ARBA00004396"/>
    </source>
</evidence>
<keyword evidence="9" id="KW-0812">Transmembrane</keyword>
<comment type="subcellular location">
    <subcellularLocation>
        <location evidence="2">Plastid</location>
        <location evidence="2">Chloroplast outer membrane</location>
        <topology evidence="2">Multi-pass membrane protein</topology>
    </subcellularLocation>
    <subcellularLocation>
        <location evidence="3">Plastid</location>
        <location evidence="3">Etioplast membrane</location>
        <topology evidence="3">Multi-pass membrane protein</topology>
    </subcellularLocation>
</comment>
<keyword evidence="11" id="KW-0406">Ion transport</keyword>
<comment type="caution">
    <text evidence="14">The sequence shown here is derived from an EMBL/GenBank/DDBJ whole genome shotgun (WGS) entry which is preliminary data.</text>
</comment>
<evidence type="ECO:0000256" key="6">
    <source>
        <dbReference type="ARBA" id="ARBA00022452"/>
    </source>
</evidence>
<evidence type="ECO:0000256" key="13">
    <source>
        <dbReference type="ARBA" id="ARBA00023136"/>
    </source>
</evidence>
<gene>
    <name evidence="14" type="ORF">V6N12_028600</name>
</gene>
<proteinExistence type="predicted"/>
<keyword evidence="12" id="KW-0626">Porin</keyword>
<sequence>MRTSLKGRYTNDRSTAVVTLTANAGDVKLLASMSDVTFVRGPRINNLTFTVEKPGSFIIDYDVPKKFMNSIRVAGKPLRLTYNHEHGGNRTVMDGALVLDSDNKVSANYVFGTRDLRLKYSYVHGGASTYEPCYDLGKNAWEFSVSRALLDDVFKATYESWTRDFALEWSRNSKSNGIFKISATVNMAGGSKMPKILAESIWELDL</sequence>
<evidence type="ECO:0000256" key="12">
    <source>
        <dbReference type="ARBA" id="ARBA00023114"/>
    </source>
</evidence>